<evidence type="ECO:0000256" key="3">
    <source>
        <dbReference type="SAM" id="MobiDB-lite"/>
    </source>
</evidence>
<dbReference type="Proteomes" id="UP000316128">
    <property type="component" value="Segment"/>
</dbReference>
<dbReference type="InterPro" id="IPR011050">
    <property type="entry name" value="Pectin_lyase_fold/virulence"/>
</dbReference>
<dbReference type="GO" id="GO:0051701">
    <property type="term" value="P:biological process involved in interaction with host"/>
    <property type="evidence" value="ECO:0007669"/>
    <property type="project" value="UniProtKB-ARBA"/>
</dbReference>
<evidence type="ECO:0000313" key="5">
    <source>
        <dbReference type="Proteomes" id="UP000316128"/>
    </source>
</evidence>
<dbReference type="EMBL" id="MK804893">
    <property type="protein sequence ID" value="QDB73996.1"/>
    <property type="molecule type" value="Genomic_DNA"/>
</dbReference>
<evidence type="ECO:0000256" key="1">
    <source>
        <dbReference type="ARBA" id="ARBA00004328"/>
    </source>
</evidence>
<sequence>MSVKAWEKYQPNASSPSPQYPYGSLRQETTLGMGDGTPLDVEWGNDFEAFKQTAFSRSDLVPSGNTDTVTNSEMFNAMQDSTTRTLWERSAAESGYNLVAGSFEDGGTLVNDNDTLWSKKLNKIFSGAAGNVIAGTDPTGGGFVDRSGELLRNELFATVSSVSAGGYGVGAKLTITDRDNARFNVVAGGIPNGIDILNAGTGKTATLVIAGNELNASWLGFKLSNPDNAPILQRAVDIAHTLKYPVIMPPGNAPFNCSRVTVYQDTVLRGAGEYLTELKAPNSASTGSDIIRSENADSLFGTSSEEGAHNLELSDFALNGNRQRPGNSSGITSGTCLKYYGRTNKFKNLRIYHSADDGMRTEWGAGVALAEGLEGRFSSITIGYSGGNGWRFGGPHDSHCDDIIIHTSGQKATNTYKNLLVEKGNARWSKVHVYSLFYTDQGAPSQASRVSHALYIAGGGGADGNEFIESHFEGGMVNVYNGANGTIIDGSCRIYYPWNGDNIINDGSSCIIKAWLGEEYKGIGLPLAKGIRFGGTYGGSTNCDIELIGSGMEAGWVDWGGIGGHNRVVVRGYNPSGVAQVGTPPSLNDVDVYVHGQSLEVIRQEMFQTRNSVAKITATGTSQSTAASIDKSVRTVGVSGGASNAGLKLPNSAFVGNGHKIQVTDVTGTAKKVYPNTGGNILGIGLNNPATVPGLGTIHLTVVDADAGEWLLG</sequence>
<dbReference type="SUPFAM" id="SSF51126">
    <property type="entry name" value="Pectin lyase-like"/>
    <property type="match status" value="1"/>
</dbReference>
<accession>A0A4Y5TZB7</accession>
<reference evidence="4 5" key="1">
    <citation type="submission" date="2019-04" db="EMBL/GenBank/DDBJ databases">
        <title>Nine Novel Phages from a Plateau Lake in Southwest China Provide Insights into Aeromonas Phage Diversity.</title>
        <authorList>
            <person name="Xiao W."/>
            <person name="Bai M."/>
            <person name="Wang Y."/>
            <person name="Cui X."/>
        </authorList>
    </citation>
    <scope>NUCLEOTIDE SEQUENCE [LARGE SCALE GENOMIC DNA]</scope>
</reference>
<gene>
    <name evidence="4" type="ORF">2L372D_082</name>
</gene>
<organism evidence="4 5">
    <name type="scientific">Aeromonas phage 2L372D</name>
    <dbReference type="NCBI Taxonomy" id="2588097"/>
    <lineage>
        <taxon>Viruses</taxon>
        <taxon>Duplodnaviria</taxon>
        <taxon>Heunggongvirae</taxon>
        <taxon>Uroviricota</taxon>
        <taxon>Caudoviricetes</taxon>
        <taxon>Plateaulakevirus</taxon>
        <taxon>Plateaulakevirus pv2L372D</taxon>
    </lineage>
</organism>
<evidence type="ECO:0000256" key="2">
    <source>
        <dbReference type="ARBA" id="ARBA00022844"/>
    </source>
</evidence>
<comment type="subcellular location">
    <subcellularLocation>
        <location evidence="1">Virion</location>
    </subcellularLocation>
</comment>
<proteinExistence type="predicted"/>
<evidence type="ECO:0000313" key="4">
    <source>
        <dbReference type="EMBL" id="QDB73996.1"/>
    </source>
</evidence>
<dbReference type="GO" id="GO:0019058">
    <property type="term" value="P:viral life cycle"/>
    <property type="evidence" value="ECO:0007669"/>
    <property type="project" value="UniProtKB-ARBA"/>
</dbReference>
<name>A0A4Y5TZB7_9CAUD</name>
<feature type="region of interest" description="Disordered" evidence="3">
    <location>
        <begin position="1"/>
        <end position="23"/>
    </location>
</feature>
<keyword evidence="5" id="KW-1185">Reference proteome</keyword>
<keyword evidence="2" id="KW-0946">Virion</keyword>
<dbReference type="GO" id="GO:0044423">
    <property type="term" value="C:virion component"/>
    <property type="evidence" value="ECO:0007669"/>
    <property type="project" value="UniProtKB-KW"/>
</dbReference>
<protein>
    <submittedName>
        <fullName evidence="4">Endo-N-acetylneuraminidase domain protein</fullName>
    </submittedName>
</protein>